<dbReference type="GO" id="GO:0003824">
    <property type="term" value="F:catalytic activity"/>
    <property type="evidence" value="ECO:0007669"/>
    <property type="project" value="InterPro"/>
</dbReference>
<feature type="domain" description="Endonuclease/exonuclease/phosphatase" evidence="1">
    <location>
        <begin position="6"/>
        <end position="228"/>
    </location>
</feature>
<accession>A0AAE1N0P4</accession>
<dbReference type="SUPFAM" id="SSF56219">
    <property type="entry name" value="DNase I-like"/>
    <property type="match status" value="1"/>
</dbReference>
<dbReference type="Proteomes" id="UP001293593">
    <property type="component" value="Unassembled WGS sequence"/>
</dbReference>
<dbReference type="InterPro" id="IPR036691">
    <property type="entry name" value="Endo/exonu/phosph_ase_sf"/>
</dbReference>
<dbReference type="Gene3D" id="3.60.10.10">
    <property type="entry name" value="Endonuclease/exonuclease/phosphatase"/>
    <property type="match status" value="1"/>
</dbReference>
<evidence type="ECO:0000313" key="2">
    <source>
        <dbReference type="EMBL" id="KAK4281040.1"/>
    </source>
</evidence>
<name>A0AAE1N0P4_9FABA</name>
<dbReference type="PANTHER" id="PTHR35218">
    <property type="entry name" value="RNASE H DOMAIN-CONTAINING PROTEIN"/>
    <property type="match status" value="1"/>
</dbReference>
<dbReference type="Pfam" id="PF03372">
    <property type="entry name" value="Exo_endo_phos"/>
    <property type="match status" value="1"/>
</dbReference>
<dbReference type="PANTHER" id="PTHR35218:SF7">
    <property type="entry name" value="ENDONUCLEASE_EXONUCLEASE_PHOSPHATASE"/>
    <property type="match status" value="1"/>
</dbReference>
<proteinExistence type="predicted"/>
<comment type="caution">
    <text evidence="2">The sequence shown here is derived from an EMBL/GenBank/DDBJ whole genome shotgun (WGS) entry which is preliminary data.</text>
</comment>
<gene>
    <name evidence="2" type="ORF">QN277_012580</name>
</gene>
<evidence type="ECO:0000313" key="3">
    <source>
        <dbReference type="Proteomes" id="UP001293593"/>
    </source>
</evidence>
<dbReference type="AlphaFoldDB" id="A0AAE1N0P4"/>
<evidence type="ECO:0000259" key="1">
    <source>
        <dbReference type="Pfam" id="PF03372"/>
    </source>
</evidence>
<organism evidence="2 3">
    <name type="scientific">Acacia crassicarpa</name>
    <name type="common">northern wattle</name>
    <dbReference type="NCBI Taxonomy" id="499986"/>
    <lineage>
        <taxon>Eukaryota</taxon>
        <taxon>Viridiplantae</taxon>
        <taxon>Streptophyta</taxon>
        <taxon>Embryophyta</taxon>
        <taxon>Tracheophyta</taxon>
        <taxon>Spermatophyta</taxon>
        <taxon>Magnoliopsida</taxon>
        <taxon>eudicotyledons</taxon>
        <taxon>Gunneridae</taxon>
        <taxon>Pentapetalae</taxon>
        <taxon>rosids</taxon>
        <taxon>fabids</taxon>
        <taxon>Fabales</taxon>
        <taxon>Fabaceae</taxon>
        <taxon>Caesalpinioideae</taxon>
        <taxon>mimosoid clade</taxon>
        <taxon>Acacieae</taxon>
        <taxon>Acacia</taxon>
    </lineage>
</organism>
<reference evidence="2" key="1">
    <citation type="submission" date="2023-10" db="EMBL/GenBank/DDBJ databases">
        <title>Chromosome-level genome of the transformable northern wattle, Acacia crassicarpa.</title>
        <authorList>
            <person name="Massaro I."/>
            <person name="Sinha N.R."/>
            <person name="Poethig S."/>
            <person name="Leichty A.R."/>
        </authorList>
    </citation>
    <scope>NUCLEOTIDE SEQUENCE</scope>
    <source>
        <strain evidence="2">Acra3RX</strain>
        <tissue evidence="2">Leaf</tissue>
    </source>
</reference>
<keyword evidence="3" id="KW-1185">Reference proteome</keyword>
<sequence length="281" mass="31930">MIKILFWNVRGVCSPKFLQNLKLACRKSHPGMILLTETKSEDEGCFRCLLSLGFDEIVVVSSLGRSGGIVAAWQKNEIDAQLARKDRQFLQFQCKITEANPFMLTAIYAHPSYSLKQELWGILEDMAPSISLLWVLIGDFNDIGPLSKKVGGLDGNEARIKLFNDRGQRCALSDIGYQGPKFTWRGPKLRGCRRLYERLDRALVNEAFLMEHSDWELQVLPRINFSDHNPICLAFGASTAVNRVNLPFRFEAMWGKHEAFKEFLSDAWGFKGDIHSSLDKL</sequence>
<dbReference type="EMBL" id="JAWXYG010000002">
    <property type="protein sequence ID" value="KAK4281040.1"/>
    <property type="molecule type" value="Genomic_DNA"/>
</dbReference>
<dbReference type="InterPro" id="IPR005135">
    <property type="entry name" value="Endo/exonuclease/phosphatase"/>
</dbReference>
<protein>
    <recommendedName>
        <fullName evidence="1">Endonuclease/exonuclease/phosphatase domain-containing protein</fullName>
    </recommendedName>
</protein>